<feature type="compositionally biased region" description="Acidic residues" evidence="5">
    <location>
        <begin position="278"/>
        <end position="295"/>
    </location>
</feature>
<evidence type="ECO:0000313" key="7">
    <source>
        <dbReference type="Proteomes" id="UP000886520"/>
    </source>
</evidence>
<feature type="compositionally biased region" description="Polar residues" evidence="5">
    <location>
        <begin position="190"/>
        <end position="201"/>
    </location>
</feature>
<keyword evidence="4" id="KW-0217">Developmental protein</keyword>
<dbReference type="PANTHER" id="PTHR31791:SF4">
    <property type="entry name" value="FRIGIDA-LIKE PROTEIN 3"/>
    <property type="match status" value="1"/>
</dbReference>
<evidence type="ECO:0000256" key="1">
    <source>
        <dbReference type="ARBA" id="ARBA00008956"/>
    </source>
</evidence>
<comment type="caution">
    <text evidence="6">The sequence shown here is derived from an EMBL/GenBank/DDBJ whole genome shotgun (WGS) entry which is preliminary data.</text>
</comment>
<evidence type="ECO:0000256" key="2">
    <source>
        <dbReference type="ARBA" id="ARBA00022782"/>
    </source>
</evidence>
<organism evidence="6 7">
    <name type="scientific">Adiantum capillus-veneris</name>
    <name type="common">Maidenhair fern</name>
    <dbReference type="NCBI Taxonomy" id="13818"/>
    <lineage>
        <taxon>Eukaryota</taxon>
        <taxon>Viridiplantae</taxon>
        <taxon>Streptophyta</taxon>
        <taxon>Embryophyta</taxon>
        <taxon>Tracheophyta</taxon>
        <taxon>Polypodiopsida</taxon>
        <taxon>Polypodiidae</taxon>
        <taxon>Polypodiales</taxon>
        <taxon>Pteridineae</taxon>
        <taxon>Pteridaceae</taxon>
        <taxon>Vittarioideae</taxon>
        <taxon>Adiantum</taxon>
    </lineage>
</organism>
<dbReference type="AlphaFoldDB" id="A0A9D4V312"/>
<reference evidence="6" key="1">
    <citation type="submission" date="2021-01" db="EMBL/GenBank/DDBJ databases">
        <title>Adiantum capillus-veneris genome.</title>
        <authorList>
            <person name="Fang Y."/>
            <person name="Liao Q."/>
        </authorList>
    </citation>
    <scope>NUCLEOTIDE SEQUENCE</scope>
    <source>
        <strain evidence="6">H3</strain>
        <tissue evidence="6">Leaf</tissue>
    </source>
</reference>
<keyword evidence="3 4" id="KW-0287">Flowering</keyword>
<feature type="region of interest" description="Disordered" evidence="5">
    <location>
        <begin position="121"/>
        <end position="324"/>
    </location>
</feature>
<feature type="compositionally biased region" description="Basic and acidic residues" evidence="5">
    <location>
        <begin position="133"/>
        <end position="167"/>
    </location>
</feature>
<keyword evidence="7" id="KW-1185">Reference proteome</keyword>
<feature type="compositionally biased region" description="Basic and acidic residues" evidence="5">
    <location>
        <begin position="218"/>
        <end position="228"/>
    </location>
</feature>
<feature type="compositionally biased region" description="Basic and acidic residues" evidence="5">
    <location>
        <begin position="174"/>
        <end position="189"/>
    </location>
</feature>
<sequence length="686" mass="75403">MAPSPADTSAALRSLPEKKESLRKVFSDLEEHRSLITRCSGGWKELETHLSEIHDALEQRFAEIVDKESKFGARMKELQEALDKRESVIESREQASLVRVQEQKDAAIAAIREQKRKWIEERQLLQSQSPAKPDPDSGESKPKQKDIKFQKDEAGKPKSGGKEKDDLTGNVKESSLKNNHDPGVKKSSKEIASTKSNQKEGANSKLKKGKDNSSTVSQKKEEASKLDDVVGSDEGSISKSEEEKERKPGTVVATDSKHDNVSEEQSEEAVGKQGSAEENVDDVEDCPEAMEVGDDDAAKSGDDDGSDEEEKEGSHKKVEDSESAVKVRPELISFCEKMDGPGLHSCLNSQKKSLKFLRKELPIAMKCAANPSQLVVQVVKEYLSGSDSAQARTFASRRSCLALLDSLAFVLDGERKTGNEVSDEVKEEAKKVADLWKPKLNPKGSDQSAQVDTHSFLLLVATFGLASSFSENELCDLVIPIAFRRQIAKLLRKLGLAHKAPDVVEHLIKDGKEIDAVSFIQEYELAEKFPPVPLLKTYLKSIRKGHTGLSTAAEKNELHMKELDAARAILKCLQKYKLEDFPVEGLQKRIVQLENLSSDKKRTSDANTNTNTAKRARANGPGGSFRASDRFGGRGMGGHNYGSQYGRGSRGGYPYPGGVPSFPSSYSHGNYHYGGGPPSYQGPYLR</sequence>
<dbReference type="PANTHER" id="PTHR31791">
    <property type="entry name" value="FRIGIDA-LIKE PROTEIN 3-RELATED"/>
    <property type="match status" value="1"/>
</dbReference>
<evidence type="ECO:0000256" key="5">
    <source>
        <dbReference type="SAM" id="MobiDB-lite"/>
    </source>
</evidence>
<gene>
    <name evidence="6" type="ORF">GOP47_0007851</name>
</gene>
<accession>A0A9D4V312</accession>
<evidence type="ECO:0000256" key="3">
    <source>
        <dbReference type="ARBA" id="ARBA00023089"/>
    </source>
</evidence>
<dbReference type="Proteomes" id="UP000886520">
    <property type="component" value="Chromosome 7"/>
</dbReference>
<dbReference type="EMBL" id="JABFUD020000007">
    <property type="protein sequence ID" value="KAI5078027.1"/>
    <property type="molecule type" value="Genomic_DNA"/>
</dbReference>
<name>A0A9D4V312_ADICA</name>
<proteinExistence type="inferred from homology"/>
<evidence type="ECO:0000256" key="4">
    <source>
        <dbReference type="RuleBase" id="RU364012"/>
    </source>
</evidence>
<dbReference type="OrthoDB" id="1930990at2759"/>
<keyword evidence="2 4" id="KW-0221">Differentiation</keyword>
<feature type="region of interest" description="Disordered" evidence="5">
    <location>
        <begin position="599"/>
        <end position="643"/>
    </location>
</feature>
<dbReference type="InterPro" id="IPR012474">
    <property type="entry name" value="Frigida"/>
</dbReference>
<dbReference type="Pfam" id="PF07899">
    <property type="entry name" value="Frigida"/>
    <property type="match status" value="1"/>
</dbReference>
<comment type="similarity">
    <text evidence="1 4">Belongs to the Frigida family.</text>
</comment>
<feature type="compositionally biased region" description="Basic and acidic residues" evidence="5">
    <location>
        <begin position="239"/>
        <end position="248"/>
    </location>
</feature>
<protein>
    <recommendedName>
        <fullName evidence="4">FRIGIDA-like protein</fullName>
    </recommendedName>
</protein>
<dbReference type="GO" id="GO:0030154">
    <property type="term" value="P:cell differentiation"/>
    <property type="evidence" value="ECO:0007669"/>
    <property type="project" value="UniProtKB-KW"/>
</dbReference>
<feature type="compositionally biased region" description="Basic and acidic residues" evidence="5">
    <location>
        <begin position="312"/>
        <end position="324"/>
    </location>
</feature>
<evidence type="ECO:0000313" key="6">
    <source>
        <dbReference type="EMBL" id="KAI5078027.1"/>
    </source>
</evidence>